<evidence type="ECO:0000313" key="4">
    <source>
        <dbReference type="Proteomes" id="UP000094828"/>
    </source>
</evidence>
<dbReference type="SUPFAM" id="SSF51984">
    <property type="entry name" value="MurCD N-terminal domain"/>
    <property type="match status" value="1"/>
</dbReference>
<dbReference type="EMBL" id="LYDR01000039">
    <property type="protein sequence ID" value="ODA34645.1"/>
    <property type="molecule type" value="Genomic_DNA"/>
</dbReference>
<dbReference type="PANTHER" id="PTHR43445">
    <property type="entry name" value="UDP-N-ACETYLMURAMATE--L-ALANINE LIGASE-RELATED"/>
    <property type="match status" value="1"/>
</dbReference>
<dbReference type="GO" id="GO:0016881">
    <property type="term" value="F:acid-amino acid ligase activity"/>
    <property type="evidence" value="ECO:0007669"/>
    <property type="project" value="InterPro"/>
</dbReference>
<keyword evidence="4" id="KW-1185">Reference proteome</keyword>
<dbReference type="Pfam" id="PF08245">
    <property type="entry name" value="Mur_ligase_M"/>
    <property type="match status" value="1"/>
</dbReference>
<dbReference type="InterPro" id="IPR036565">
    <property type="entry name" value="Mur-like_cat_sf"/>
</dbReference>
<dbReference type="InterPro" id="IPR036615">
    <property type="entry name" value="Mur_ligase_C_dom_sf"/>
</dbReference>
<evidence type="ECO:0000313" key="3">
    <source>
        <dbReference type="EMBL" id="ODA34645.1"/>
    </source>
</evidence>
<dbReference type="Proteomes" id="UP000094828">
    <property type="component" value="Unassembled WGS sequence"/>
</dbReference>
<dbReference type="PANTHER" id="PTHR43445:SF3">
    <property type="entry name" value="UDP-N-ACETYLMURAMATE--L-ALANINE LIGASE"/>
    <property type="match status" value="1"/>
</dbReference>
<dbReference type="InterPro" id="IPR004101">
    <property type="entry name" value="Mur_ligase_C"/>
</dbReference>
<dbReference type="SUPFAM" id="SSF53244">
    <property type="entry name" value="MurD-like peptide ligases, peptide-binding domain"/>
    <property type="match status" value="1"/>
</dbReference>
<dbReference type="STRING" id="1841610.A6X21_02900"/>
<dbReference type="InterPro" id="IPR050061">
    <property type="entry name" value="MurCDEF_pg_biosynth"/>
</dbReference>
<name>A0A1C3EN40_9PLAN</name>
<dbReference type="GO" id="GO:0005524">
    <property type="term" value="F:ATP binding"/>
    <property type="evidence" value="ECO:0007669"/>
    <property type="project" value="InterPro"/>
</dbReference>
<gene>
    <name evidence="3" type="ORF">A6X21_02900</name>
</gene>
<comment type="caution">
    <text evidence="3">The sequence shown here is derived from an EMBL/GenBank/DDBJ whole genome shotgun (WGS) entry which is preliminary data.</text>
</comment>
<dbReference type="Pfam" id="PF02875">
    <property type="entry name" value="Mur_ligase_C"/>
    <property type="match status" value="1"/>
</dbReference>
<accession>A0A1C3EN40</accession>
<organism evidence="3 4">
    <name type="scientific">Planctopirus hydrillae</name>
    <dbReference type="NCBI Taxonomy" id="1841610"/>
    <lineage>
        <taxon>Bacteria</taxon>
        <taxon>Pseudomonadati</taxon>
        <taxon>Planctomycetota</taxon>
        <taxon>Planctomycetia</taxon>
        <taxon>Planctomycetales</taxon>
        <taxon>Planctomycetaceae</taxon>
        <taxon>Planctopirus</taxon>
    </lineage>
</organism>
<sequence>MLINSSHIPEKLLANPWDKGGSPVWIHLIGVCGSGLRSLAEYLLARGFYVTGTDEQLPTAGLSELLPRGLAYTRQKHLPRAAIHSPEAATLEPGVSFPEWVRLTSHPENRLRQSIETIPDLIIHSAAIPSADPGLQAAQQAGIPAIPYHIALAHLINASRGLCIAGTHGKSTTTAMAAWMLSSSIAPETTDSKARSNHPWRASFIMGGELIAPLSLSMPDEAKATWHRSGSFVEGDWLIAEACEYRQHFLAYEPELAAILSCEPDHFDCFASEAELVEAFSKFAARVKPGGRLVTAADSPLALQAAENARAQVETFGLSMGNAKYPHWQARQIQLLGAKSRFELFYCGQHRASVQLQIPGRHNILNALAALAVTEQTGCPLPHRIQALASFQGIRRRFEWKGLWRGIHLIDDYAHHPTAVIETLRTARQIFGSRRIALAFEPHQVSRLQALLPEFAQSLALADQVLMAPVFAARESNSALQHSLIQELAQRVRSAGIPAEVCGTLDHLRSSVEHKAGTIDVLITAGAGHIDRIHYELSRRIPRHSQTRRATGSLHLDETGWPGAVLSRTA</sequence>
<evidence type="ECO:0008006" key="5">
    <source>
        <dbReference type="Google" id="ProtNLM"/>
    </source>
</evidence>
<dbReference type="SUPFAM" id="SSF53623">
    <property type="entry name" value="MurD-like peptide ligases, catalytic domain"/>
    <property type="match status" value="1"/>
</dbReference>
<dbReference type="Gene3D" id="3.40.1190.10">
    <property type="entry name" value="Mur-like, catalytic domain"/>
    <property type="match status" value="1"/>
</dbReference>
<evidence type="ECO:0000259" key="1">
    <source>
        <dbReference type="Pfam" id="PF02875"/>
    </source>
</evidence>
<reference evidence="3 4" key="1">
    <citation type="submission" date="2016-05" db="EMBL/GenBank/DDBJ databases">
        <title>Genomic and physiological characterization of Planctopirus sp. isolated from fresh water lake.</title>
        <authorList>
            <person name="Subhash Y."/>
            <person name="Ramana C."/>
        </authorList>
    </citation>
    <scope>NUCLEOTIDE SEQUENCE [LARGE SCALE GENOMIC DNA]</scope>
    <source>
        <strain evidence="3 4">JC280</strain>
    </source>
</reference>
<dbReference type="Gene3D" id="3.40.50.720">
    <property type="entry name" value="NAD(P)-binding Rossmann-like Domain"/>
    <property type="match status" value="1"/>
</dbReference>
<dbReference type="InterPro" id="IPR013221">
    <property type="entry name" value="Mur_ligase_cen"/>
</dbReference>
<evidence type="ECO:0000259" key="2">
    <source>
        <dbReference type="Pfam" id="PF08245"/>
    </source>
</evidence>
<dbReference type="AlphaFoldDB" id="A0A1C3EN40"/>
<dbReference type="Gene3D" id="3.90.190.20">
    <property type="entry name" value="Mur ligase, C-terminal domain"/>
    <property type="match status" value="1"/>
</dbReference>
<proteinExistence type="predicted"/>
<protein>
    <recommendedName>
        <fullName evidence="5">UDP-N-acetylmuramate--L-alanine ligase</fullName>
    </recommendedName>
</protein>
<feature type="domain" description="Mur ligase C-terminal" evidence="1">
    <location>
        <begin position="396"/>
        <end position="528"/>
    </location>
</feature>
<feature type="domain" description="Mur ligase central" evidence="2">
    <location>
        <begin position="164"/>
        <end position="373"/>
    </location>
</feature>